<accession>A0A0F9VGA3</accession>
<protein>
    <submittedName>
        <fullName evidence="1">Uncharacterized protein</fullName>
    </submittedName>
</protein>
<name>A0A0F9VGA3_9ZZZZ</name>
<comment type="caution">
    <text evidence="1">The sequence shown here is derived from an EMBL/GenBank/DDBJ whole genome shotgun (WGS) entry which is preliminary data.</text>
</comment>
<sequence>MNKSLIAQSSAPTVRDVNSMSDKTSDGIHLTKDYYKDFMPSDLQWEVSKVADDFTLYDLFFLVYRMELIVPGIARTFGMPEFEAFWDQIQLDRDPDDIDDVEYLQLYWSLDYDTLTVKRTTPKKLSKACKRLGFPDDKDYWDDPKVATMRNLMSFHGIGPHCHVAEFDSDNLIDSHVCEDDDRCIKDSGYGIEFSPLNNLAHLPIRVSPQIEFFPPYVEPDRDFKRTGFTLTIEPTLYCFITSIFWELTFCGFTPNDVADKRDDLMSRVDEAKAHFKNLDKEDNKSDD</sequence>
<dbReference type="EMBL" id="LAZR01000049">
    <property type="protein sequence ID" value="KKN98852.1"/>
    <property type="molecule type" value="Genomic_DNA"/>
</dbReference>
<proteinExistence type="predicted"/>
<organism evidence="1">
    <name type="scientific">marine sediment metagenome</name>
    <dbReference type="NCBI Taxonomy" id="412755"/>
    <lineage>
        <taxon>unclassified sequences</taxon>
        <taxon>metagenomes</taxon>
        <taxon>ecological metagenomes</taxon>
    </lineage>
</organism>
<gene>
    <name evidence="1" type="ORF">LCGC14_0140930</name>
</gene>
<dbReference type="AlphaFoldDB" id="A0A0F9VGA3"/>
<reference evidence="1" key="1">
    <citation type="journal article" date="2015" name="Nature">
        <title>Complex archaea that bridge the gap between prokaryotes and eukaryotes.</title>
        <authorList>
            <person name="Spang A."/>
            <person name="Saw J.H."/>
            <person name="Jorgensen S.L."/>
            <person name="Zaremba-Niedzwiedzka K."/>
            <person name="Martijn J."/>
            <person name="Lind A.E."/>
            <person name="van Eijk R."/>
            <person name="Schleper C."/>
            <person name="Guy L."/>
            <person name="Ettema T.J."/>
        </authorList>
    </citation>
    <scope>NUCLEOTIDE SEQUENCE</scope>
</reference>
<evidence type="ECO:0000313" key="1">
    <source>
        <dbReference type="EMBL" id="KKN98852.1"/>
    </source>
</evidence>